<feature type="transmembrane region" description="Helical" evidence="1">
    <location>
        <begin position="1065"/>
        <end position="1086"/>
    </location>
</feature>
<protein>
    <recommendedName>
        <fullName evidence="4">MtA protein</fullName>
    </recommendedName>
</protein>
<keyword evidence="3" id="KW-1185">Reference proteome</keyword>
<dbReference type="Proteomes" id="UP000692954">
    <property type="component" value="Unassembled WGS sequence"/>
</dbReference>
<keyword evidence="1" id="KW-0812">Transmembrane</keyword>
<keyword evidence="1" id="KW-0472">Membrane</keyword>
<dbReference type="OrthoDB" id="298900at2759"/>
<evidence type="ECO:0000256" key="1">
    <source>
        <dbReference type="SAM" id="Phobius"/>
    </source>
</evidence>
<evidence type="ECO:0000313" key="2">
    <source>
        <dbReference type="EMBL" id="CAD8053770.1"/>
    </source>
</evidence>
<evidence type="ECO:0008006" key="4">
    <source>
        <dbReference type="Google" id="ProtNLM"/>
    </source>
</evidence>
<dbReference type="SMART" id="SM00261">
    <property type="entry name" value="FU"/>
    <property type="match status" value="2"/>
</dbReference>
<proteinExistence type="predicted"/>
<dbReference type="EMBL" id="CAJJDN010000007">
    <property type="protein sequence ID" value="CAD8053770.1"/>
    <property type="molecule type" value="Genomic_DNA"/>
</dbReference>
<feature type="transmembrane region" description="Helical" evidence="1">
    <location>
        <begin position="1092"/>
        <end position="1109"/>
    </location>
</feature>
<dbReference type="AlphaFoldDB" id="A0A8S1KDB8"/>
<gene>
    <name evidence="2" type="ORF">PSON_ATCC_30995.1.T0070558</name>
</gene>
<accession>A0A8S1KDB8</accession>
<dbReference type="CDD" id="cd00064">
    <property type="entry name" value="FU"/>
    <property type="match status" value="1"/>
</dbReference>
<dbReference type="InterPro" id="IPR006212">
    <property type="entry name" value="Furin_repeat"/>
</dbReference>
<reference evidence="2" key="1">
    <citation type="submission" date="2021-01" db="EMBL/GenBank/DDBJ databases">
        <authorList>
            <consortium name="Genoscope - CEA"/>
            <person name="William W."/>
        </authorList>
    </citation>
    <scope>NUCLEOTIDE SEQUENCE</scope>
</reference>
<feature type="transmembrane region" description="Helical" evidence="1">
    <location>
        <begin position="1033"/>
        <end position="1053"/>
    </location>
</feature>
<evidence type="ECO:0000313" key="3">
    <source>
        <dbReference type="Proteomes" id="UP000692954"/>
    </source>
</evidence>
<comment type="caution">
    <text evidence="2">The sequence shown here is derived from an EMBL/GenBank/DDBJ whole genome shotgun (WGS) entry which is preliminary data.</text>
</comment>
<organism evidence="2 3">
    <name type="scientific">Paramecium sonneborni</name>
    <dbReference type="NCBI Taxonomy" id="65129"/>
    <lineage>
        <taxon>Eukaryota</taxon>
        <taxon>Sar</taxon>
        <taxon>Alveolata</taxon>
        <taxon>Ciliophora</taxon>
        <taxon>Intramacronucleata</taxon>
        <taxon>Oligohymenophorea</taxon>
        <taxon>Peniculida</taxon>
        <taxon>Parameciidae</taxon>
        <taxon>Paramecium</taxon>
    </lineage>
</organism>
<name>A0A8S1KDB8_9CILI</name>
<sequence length="1266" mass="146129">MFFAFILSFVQAFQMKIDDDSAGVITKYTFDVELQVDSYNQILVIFPISFEFIKQIQIQCWCNGEQYQVKSQENQIQILGDFLPSKSLKITLENIENGYVSYNNNNTNMEFSLEFYSHYNLVEKQSCFYRLSIQQQLRLDGRYENYTTFVKTTLHIDINFLFRVRSGTVLNIIFPIINNGANTLVSQLSDTTYPFDSNKILDYNINLNERKLTIFNLFEKQYLPGDTINLSIANIFTNNQQLDRDSFVILFQTSYKGLYIAELEYFQSGIKSVSNSREFILNSSNQIVSQKTQLYFSFLPRLAYIEGSQIYIHFLNLQSSNQIAKAIFLPKSNINPNYEFSIENEGLAIKNFNQYYESMKFEFCVSEIVNPTGLSNFNIGLYVLTPDRNLIEYQQHEIEIIPEIISSIIVEALNTTVFATTKITIKFVLSNQQTKTTILTIQIPQQIEIVKDSVIINPGSSQEIIILGQYIQFKNYFSNNYINNQIEIIFFGKLIGLVGQTDNFQISTNDYQDALISISRKPVFLTIKPSEYILLSLRPQIQITDFITNFVIQFQIPQIYEQSIMTLKLPQELQQQLSFCSASIQTIQQICQINDQNINVKLFFGGILEIIIYNIKTERSLQEYSYLIEGEITYKEEIQSIQQNQKVSYTLLYAQTFSNYSLIYSNLFYGELNIIQFSFNLLSTIHQDDLLEITFPLNIETILSCSNIIEKQMGNKIFLRQLQNNFNTISCELINPKEDIPLYPFNFNIATNTGKLIAQFQDIFGIRDGLRSNNIDFSIQQSKQYLNEETTITLNFFTNLGMEENGKIKAVITNSPLYLSNFNCEFQSNSTRIIEQEEAFCDSYLDNENLIIIVNFLNSQSSNTYKIIFNGLILQGKIGDHAINITLKNINKFGKTVEESSKQEKLVITCHENCENCNISYNQCSQCKVGFVMFQNQCITKCPANMISTSQGCESCLTNANCLLCDPQSLNKCIQCKDGFNLKNGYCIKVNNISNQNSSNTLNQSNTNNNNFDDNDYHIPKDNTLRKNQIYDGSPIFVILMSGMLLVSILNKLIFKQKAMIGKTFYVLTSLLEMPIAIIRFIRFALLQYPGYFLLSLSCLAVTILVQIINSSQLQLLKKTNLSYQKIIFNCKVQQQLATLLQWRIFLLILPKQCQEGLLNEIKKLFAIQAISQTLPTIVQISFICNQNQFSMFSIDDILYNSIIFVLSILKDIWLTEKMNSECRIHPEFKQQSLQVQEQILRIENELNQEGNLYYSNQSNINEIRQ</sequence>
<keyword evidence="1" id="KW-1133">Transmembrane helix</keyword>